<reference evidence="1 2" key="1">
    <citation type="submission" date="2022-12" db="EMBL/GenBank/DDBJ databases">
        <title>Chromosome-scale assembly of the Ensete ventricosum genome.</title>
        <authorList>
            <person name="Dussert Y."/>
            <person name="Stocks J."/>
            <person name="Wendawek A."/>
            <person name="Woldeyes F."/>
            <person name="Nichols R.A."/>
            <person name="Borrell J.S."/>
        </authorList>
    </citation>
    <scope>NUCLEOTIDE SEQUENCE [LARGE SCALE GENOMIC DNA]</scope>
    <source>
        <strain evidence="2">cv. Maze</strain>
        <tissue evidence="1">Seeds</tissue>
    </source>
</reference>
<sequence>MSCSDASGLPCFAELVRAWIGFCDRKTTRLCRYVKVGLILSAQLWCCHLDWLWSGSRVEVLEEFADSGSVYAMRERF</sequence>
<name>A0AAV8PNU2_ENSVE</name>
<evidence type="ECO:0000313" key="2">
    <source>
        <dbReference type="Proteomes" id="UP001222027"/>
    </source>
</evidence>
<proteinExistence type="predicted"/>
<organism evidence="1 2">
    <name type="scientific">Ensete ventricosum</name>
    <name type="common">Abyssinian banana</name>
    <name type="synonym">Musa ensete</name>
    <dbReference type="NCBI Taxonomy" id="4639"/>
    <lineage>
        <taxon>Eukaryota</taxon>
        <taxon>Viridiplantae</taxon>
        <taxon>Streptophyta</taxon>
        <taxon>Embryophyta</taxon>
        <taxon>Tracheophyta</taxon>
        <taxon>Spermatophyta</taxon>
        <taxon>Magnoliopsida</taxon>
        <taxon>Liliopsida</taxon>
        <taxon>Zingiberales</taxon>
        <taxon>Musaceae</taxon>
        <taxon>Ensete</taxon>
    </lineage>
</organism>
<dbReference type="AlphaFoldDB" id="A0AAV8PNU2"/>
<accession>A0AAV8PNU2</accession>
<gene>
    <name evidence="1" type="ORF">OPV22_013755</name>
</gene>
<keyword evidence="2" id="KW-1185">Reference proteome</keyword>
<comment type="caution">
    <text evidence="1">The sequence shown here is derived from an EMBL/GenBank/DDBJ whole genome shotgun (WGS) entry which is preliminary data.</text>
</comment>
<dbReference type="EMBL" id="JAQQAF010000004">
    <property type="protein sequence ID" value="KAJ8492034.1"/>
    <property type="molecule type" value="Genomic_DNA"/>
</dbReference>
<dbReference type="Proteomes" id="UP001222027">
    <property type="component" value="Unassembled WGS sequence"/>
</dbReference>
<protein>
    <submittedName>
        <fullName evidence="1">Uncharacterized protein</fullName>
    </submittedName>
</protein>
<evidence type="ECO:0000313" key="1">
    <source>
        <dbReference type="EMBL" id="KAJ8492034.1"/>
    </source>
</evidence>